<dbReference type="AlphaFoldDB" id="A0A1H2Y6E3"/>
<proteinExistence type="predicted"/>
<dbReference type="Gene3D" id="3.30.70.1450">
    <property type="entry name" value="Regulator of K+ conductance, C-terminal domain"/>
    <property type="match status" value="2"/>
</dbReference>
<evidence type="ECO:0000256" key="3">
    <source>
        <dbReference type="ARBA" id="ARBA00022692"/>
    </source>
</evidence>
<dbReference type="EMBL" id="FNMZ01000003">
    <property type="protein sequence ID" value="SDX00696.1"/>
    <property type="molecule type" value="Genomic_DNA"/>
</dbReference>
<keyword evidence="10" id="KW-1185">Reference proteome</keyword>
<dbReference type="PANTHER" id="PTHR43652:SF2">
    <property type="entry name" value="BASIC AMINO ACID ANTIPORTER YFCC-RELATED"/>
    <property type="match status" value="1"/>
</dbReference>
<dbReference type="InterPro" id="IPR036721">
    <property type="entry name" value="RCK_C_sf"/>
</dbReference>
<accession>A0A1H2Y6E3</accession>
<dbReference type="RefSeq" id="WP_092681113.1">
    <property type="nucleotide sequence ID" value="NZ_FNMZ01000003.1"/>
</dbReference>
<evidence type="ECO:0000313" key="10">
    <source>
        <dbReference type="Proteomes" id="UP000199118"/>
    </source>
</evidence>
<evidence type="ECO:0000256" key="6">
    <source>
        <dbReference type="ARBA" id="ARBA00023136"/>
    </source>
</evidence>
<dbReference type="STRING" id="356660.SAMN05444336_10325"/>
<feature type="transmembrane region" description="Helical" evidence="7">
    <location>
        <begin position="12"/>
        <end position="30"/>
    </location>
</feature>
<evidence type="ECO:0000256" key="7">
    <source>
        <dbReference type="SAM" id="Phobius"/>
    </source>
</evidence>
<dbReference type="GO" id="GO:0005886">
    <property type="term" value="C:plasma membrane"/>
    <property type="evidence" value="ECO:0007669"/>
    <property type="project" value="TreeGrafter"/>
</dbReference>
<comment type="subcellular location">
    <subcellularLocation>
        <location evidence="1">Membrane</location>
        <topology evidence="1">Multi-pass membrane protein</topology>
    </subcellularLocation>
</comment>
<dbReference type="InterPro" id="IPR004680">
    <property type="entry name" value="Cit_transptr-like_dom"/>
</dbReference>
<dbReference type="PANTHER" id="PTHR43652">
    <property type="entry name" value="BASIC AMINO ACID ANTIPORTER YFCC-RELATED"/>
    <property type="match status" value="1"/>
</dbReference>
<dbReference type="Pfam" id="PF02080">
    <property type="entry name" value="TrkA_C"/>
    <property type="match status" value="2"/>
</dbReference>
<dbReference type="GO" id="GO:0008324">
    <property type="term" value="F:monoatomic cation transmembrane transporter activity"/>
    <property type="evidence" value="ECO:0007669"/>
    <property type="project" value="InterPro"/>
</dbReference>
<evidence type="ECO:0000256" key="5">
    <source>
        <dbReference type="ARBA" id="ARBA00022989"/>
    </source>
</evidence>
<dbReference type="PROSITE" id="PS01271">
    <property type="entry name" value="NA_SULFATE"/>
    <property type="match status" value="1"/>
</dbReference>
<keyword evidence="3 7" id="KW-0812">Transmembrane</keyword>
<keyword evidence="5 7" id="KW-1133">Transmembrane helix</keyword>
<keyword evidence="4" id="KW-0677">Repeat</keyword>
<feature type="transmembrane region" description="Helical" evidence="7">
    <location>
        <begin position="490"/>
        <end position="518"/>
    </location>
</feature>
<feature type="transmembrane region" description="Helical" evidence="7">
    <location>
        <begin position="101"/>
        <end position="125"/>
    </location>
</feature>
<dbReference type="InterPro" id="IPR051679">
    <property type="entry name" value="DASS-Related_Transporters"/>
</dbReference>
<feature type="transmembrane region" description="Helical" evidence="7">
    <location>
        <begin position="450"/>
        <end position="470"/>
    </location>
</feature>
<feature type="transmembrane region" description="Helical" evidence="7">
    <location>
        <begin position="62"/>
        <end position="81"/>
    </location>
</feature>
<dbReference type="InterPro" id="IPR006037">
    <property type="entry name" value="RCK_C"/>
</dbReference>
<sequence length="591" mass="63256">MIQLALDHLPALVTLGVLVGMFTLFCLERFPPEVVAIGGVAILMACGVLEPDALMGAIANPAPITIAAMFILSGALVRTGALDAFTRFALERAEKRPKATLAGFAAFTLGASAFMNNTPVVVVMIPIAMRLAQKMGMSGSRLLIPLSYLAILGGLCTLIGTSTNLLVDGVARGAGMEPFSMFEVTPLGIAVALTGILYLRIAAPHLLPERQAMGDFLGERKRLSFMTEVAVPPGSPIIGQEVLKVELFRRQGMRVIDVLRGDESLRRNMAGVVMQEGDRVVLRTGVNELLGLRETRALHMVDRLSEKKTVTVEALIGPNCRLVGRTLGQLRLRRRYGVYPLAVHRRSQNLGRQLDDIFVRIGDTLLLEGDPEDIKRLAEDVGLVDVAQPTERPYRRDRAWIVLSVLAGVVGLSALNVVPIVAAAVIGVAVVLFTRCIDADEAFDSVEGRLLALIFAMLGIGAALESSGAVRLVVDALAPFLMKLPPEAALWVLFLMCSALTELVSNNAVAVVMTPIAIALAHTMGVDPRAFVVAVMIAASASFATPIGYQTNTLVYGPGGYKFTDFLRIGLGMNLIVGIVACLLIPLIWPL</sequence>
<evidence type="ECO:0000256" key="2">
    <source>
        <dbReference type="ARBA" id="ARBA00022448"/>
    </source>
</evidence>
<organism evidence="9 10">
    <name type="scientific">Albimonas donghaensis</name>
    <dbReference type="NCBI Taxonomy" id="356660"/>
    <lineage>
        <taxon>Bacteria</taxon>
        <taxon>Pseudomonadati</taxon>
        <taxon>Pseudomonadota</taxon>
        <taxon>Alphaproteobacteria</taxon>
        <taxon>Rhodobacterales</taxon>
        <taxon>Paracoccaceae</taxon>
        <taxon>Albimonas</taxon>
    </lineage>
</organism>
<feature type="transmembrane region" description="Helical" evidence="7">
    <location>
        <begin position="36"/>
        <end position="55"/>
    </location>
</feature>
<name>A0A1H2Y6E3_9RHOB</name>
<feature type="transmembrane region" description="Helical" evidence="7">
    <location>
        <begin position="179"/>
        <end position="201"/>
    </location>
</feature>
<evidence type="ECO:0000313" key="9">
    <source>
        <dbReference type="EMBL" id="SDX00696.1"/>
    </source>
</evidence>
<evidence type="ECO:0000256" key="1">
    <source>
        <dbReference type="ARBA" id="ARBA00004141"/>
    </source>
</evidence>
<dbReference type="GO" id="GO:0006813">
    <property type="term" value="P:potassium ion transport"/>
    <property type="evidence" value="ECO:0007669"/>
    <property type="project" value="InterPro"/>
</dbReference>
<reference evidence="9 10" key="1">
    <citation type="submission" date="2016-10" db="EMBL/GenBank/DDBJ databases">
        <authorList>
            <person name="de Groot N.N."/>
        </authorList>
    </citation>
    <scope>NUCLEOTIDE SEQUENCE [LARGE SCALE GENOMIC DNA]</scope>
    <source>
        <strain evidence="9 10">DSM 17890</strain>
    </source>
</reference>
<dbReference type="Proteomes" id="UP000199118">
    <property type="component" value="Unassembled WGS sequence"/>
</dbReference>
<evidence type="ECO:0000256" key="4">
    <source>
        <dbReference type="ARBA" id="ARBA00022737"/>
    </source>
</evidence>
<feature type="domain" description="RCK C-terminal" evidence="8">
    <location>
        <begin position="299"/>
        <end position="383"/>
    </location>
</feature>
<feature type="transmembrane region" description="Helical" evidence="7">
    <location>
        <begin position="146"/>
        <end position="167"/>
    </location>
</feature>
<feature type="domain" description="RCK C-terminal" evidence="8">
    <location>
        <begin position="214"/>
        <end position="298"/>
    </location>
</feature>
<dbReference type="Pfam" id="PF03600">
    <property type="entry name" value="CitMHS"/>
    <property type="match status" value="1"/>
</dbReference>
<protein>
    <submittedName>
        <fullName evidence="9">Di-and tricarboxylate transporter</fullName>
    </submittedName>
</protein>
<feature type="transmembrane region" description="Helical" evidence="7">
    <location>
        <begin position="530"/>
        <end position="549"/>
    </location>
</feature>
<feature type="transmembrane region" description="Helical" evidence="7">
    <location>
        <begin position="569"/>
        <end position="589"/>
    </location>
</feature>
<gene>
    <name evidence="9" type="ORF">SAMN05444336_10325</name>
</gene>
<evidence type="ECO:0000259" key="8">
    <source>
        <dbReference type="PROSITE" id="PS51202"/>
    </source>
</evidence>
<dbReference type="SUPFAM" id="SSF116726">
    <property type="entry name" value="TrkA C-terminal domain-like"/>
    <property type="match status" value="2"/>
</dbReference>
<keyword evidence="2" id="KW-0813">Transport</keyword>
<dbReference type="PROSITE" id="PS51202">
    <property type="entry name" value="RCK_C"/>
    <property type="match status" value="2"/>
</dbReference>
<keyword evidence="6 7" id="KW-0472">Membrane</keyword>
<dbReference type="InterPro" id="IPR031312">
    <property type="entry name" value="Na/sul_symport_CS"/>
</dbReference>
<feature type="transmembrane region" description="Helical" evidence="7">
    <location>
        <begin position="399"/>
        <end position="415"/>
    </location>
</feature>
<dbReference type="OrthoDB" id="9809303at2"/>